<dbReference type="Proteomes" id="UP000266183">
    <property type="component" value="Chromosome"/>
</dbReference>
<dbReference type="RefSeq" id="WP_119757909.1">
    <property type="nucleotide sequence ID" value="NZ_CP032382.1"/>
</dbReference>
<dbReference type="SUPFAM" id="SSF50475">
    <property type="entry name" value="FMN-binding split barrel"/>
    <property type="match status" value="1"/>
</dbReference>
<dbReference type="Pfam" id="PF12900">
    <property type="entry name" value="Pyridox_ox_2"/>
    <property type="match status" value="1"/>
</dbReference>
<sequence>MLGSLTKNQCERVLLSELVGRIGCHVSGKMYIVPLSYVFEKGYLYAHAKEGLKITMMRKNPNVCFQVDQIDDMVHWRSVVIWGKFEEITTPAAQDKTLELLDDRFKVYNTSESVKPVFNTTGQELLKEKKPVLFRIAVDEMTGRFENGESK</sequence>
<dbReference type="PANTHER" id="PTHR34071">
    <property type="entry name" value="5-NITROIMIDAZOLE ANTIBIOTICS RESISTANCE PROTEIN, NIMA-FAMILY-RELATED PROTEIN-RELATED"/>
    <property type="match status" value="1"/>
</dbReference>
<keyword evidence="2" id="KW-1185">Reference proteome</keyword>
<dbReference type="InterPro" id="IPR024747">
    <property type="entry name" value="Pyridox_Oxase-rel"/>
</dbReference>
<evidence type="ECO:0000313" key="1">
    <source>
        <dbReference type="EMBL" id="AYB34651.1"/>
    </source>
</evidence>
<proteinExistence type="predicted"/>
<dbReference type="OrthoDB" id="9794935at2"/>
<name>A0A385SWJ3_9BACT</name>
<dbReference type="InterPro" id="IPR012349">
    <property type="entry name" value="Split_barrel_FMN-bd"/>
</dbReference>
<organism evidence="1 2">
    <name type="scientific">Chryseolinea soli</name>
    <dbReference type="NCBI Taxonomy" id="2321403"/>
    <lineage>
        <taxon>Bacteria</taxon>
        <taxon>Pseudomonadati</taxon>
        <taxon>Bacteroidota</taxon>
        <taxon>Cytophagia</taxon>
        <taxon>Cytophagales</taxon>
        <taxon>Fulvivirgaceae</taxon>
        <taxon>Chryseolinea</taxon>
    </lineage>
</organism>
<protein>
    <submittedName>
        <fullName evidence="1">Pyridoxamine 5'-phosphate oxidase family protein</fullName>
    </submittedName>
</protein>
<accession>A0A385SWJ3</accession>
<dbReference type="Gene3D" id="2.30.110.10">
    <property type="entry name" value="Electron Transport, Fmn-binding Protein, Chain A"/>
    <property type="match status" value="1"/>
</dbReference>
<evidence type="ECO:0000313" key="2">
    <source>
        <dbReference type="Proteomes" id="UP000266183"/>
    </source>
</evidence>
<dbReference type="EMBL" id="CP032382">
    <property type="protein sequence ID" value="AYB34651.1"/>
    <property type="molecule type" value="Genomic_DNA"/>
</dbReference>
<gene>
    <name evidence="1" type="ORF">D4L85_30500</name>
</gene>
<dbReference type="PANTHER" id="PTHR34071:SF2">
    <property type="entry name" value="FLAVIN-NUCLEOTIDE-BINDING PROTEIN"/>
    <property type="match status" value="1"/>
</dbReference>
<dbReference type="KEGG" id="chk:D4L85_30500"/>
<dbReference type="AlphaFoldDB" id="A0A385SWJ3"/>
<reference evidence="2" key="1">
    <citation type="submission" date="2018-09" db="EMBL/GenBank/DDBJ databases">
        <title>Chryseolinea sp. KIS68-18 isolated from soil.</title>
        <authorList>
            <person name="Weon H.-Y."/>
            <person name="Kwon S.-W."/>
            <person name="Lee S.A."/>
        </authorList>
    </citation>
    <scope>NUCLEOTIDE SEQUENCE [LARGE SCALE GENOMIC DNA]</scope>
    <source>
        <strain evidence="2">KIS68-18</strain>
    </source>
</reference>